<feature type="region of interest" description="Disordered" evidence="3">
    <location>
        <begin position="131"/>
        <end position="185"/>
    </location>
</feature>
<evidence type="ECO:0000256" key="1">
    <source>
        <dbReference type="ARBA" id="ARBA00023122"/>
    </source>
</evidence>
<evidence type="ECO:0000259" key="4">
    <source>
        <dbReference type="PROSITE" id="PS51371"/>
    </source>
</evidence>
<evidence type="ECO:0000256" key="2">
    <source>
        <dbReference type="PROSITE-ProRule" id="PRU00703"/>
    </source>
</evidence>
<dbReference type="InterPro" id="IPR051257">
    <property type="entry name" value="Diverse_CBS-Domain"/>
</dbReference>
<dbReference type="PANTHER" id="PTHR43080">
    <property type="entry name" value="CBS DOMAIN-CONTAINING PROTEIN CBSX3, MITOCHONDRIAL"/>
    <property type="match status" value="1"/>
</dbReference>
<dbReference type="PANTHER" id="PTHR43080:SF2">
    <property type="entry name" value="CBS DOMAIN-CONTAINING PROTEIN"/>
    <property type="match status" value="1"/>
</dbReference>
<dbReference type="CDD" id="cd04584">
    <property type="entry name" value="CBS_pair_AcuB_like"/>
    <property type="match status" value="1"/>
</dbReference>
<name>A0ABM5X773_9DEIO</name>
<feature type="compositionally biased region" description="Polar residues" evidence="3">
    <location>
        <begin position="137"/>
        <end position="147"/>
    </location>
</feature>
<dbReference type="InterPro" id="IPR046342">
    <property type="entry name" value="CBS_dom_sf"/>
</dbReference>
<keyword evidence="6" id="KW-1185">Reference proteome</keyword>
<evidence type="ECO:0000313" key="6">
    <source>
        <dbReference type="Proteomes" id="UP000060071"/>
    </source>
</evidence>
<dbReference type="EMBL" id="CP013910">
    <property type="protein sequence ID" value="ALW89588.1"/>
    <property type="molecule type" value="Genomic_DNA"/>
</dbReference>
<dbReference type="Proteomes" id="UP000060071">
    <property type="component" value="Chromosome"/>
</dbReference>
<protein>
    <recommendedName>
        <fullName evidence="4">CBS domain-containing protein</fullName>
    </recommendedName>
</protein>
<dbReference type="PROSITE" id="PS51371">
    <property type="entry name" value="CBS"/>
    <property type="match status" value="2"/>
</dbReference>
<keyword evidence="1 2" id="KW-0129">CBS domain</keyword>
<sequence>MTAPVITAAPTLSLPDAAHLMRSRGIRRLPVMDGAALVGIVTDRDVREAMPSRVSSLSPWEATTRLAAVTVADVMRRSVLTTRPDADARDAAHTMLTHRVGALPVVDDQGRVVGVVTVSDVLRDYAYEDGLNMGCGESQTNPTGRSSNGDRRSGDGRTVSAVLTARESDDSGRKPGAASGAEAQA</sequence>
<evidence type="ECO:0000313" key="5">
    <source>
        <dbReference type="EMBL" id="ALW89588.1"/>
    </source>
</evidence>
<dbReference type="InterPro" id="IPR000644">
    <property type="entry name" value="CBS_dom"/>
</dbReference>
<accession>A0ABM5X773</accession>
<dbReference type="SUPFAM" id="SSF54631">
    <property type="entry name" value="CBS-domain pair"/>
    <property type="match status" value="1"/>
</dbReference>
<dbReference type="SMART" id="SM00116">
    <property type="entry name" value="CBS"/>
    <property type="match status" value="2"/>
</dbReference>
<feature type="domain" description="CBS" evidence="4">
    <location>
        <begin position="75"/>
        <end position="131"/>
    </location>
</feature>
<reference evidence="5 6" key="1">
    <citation type="submission" date="2015-12" db="EMBL/GenBank/DDBJ databases">
        <authorList>
            <person name="Kim M.K."/>
            <person name="Srinivasan S."/>
            <person name="Lee J.-J."/>
            <person name="Kim K."/>
        </authorList>
    </citation>
    <scope>NUCLEOTIDE SEQUENCE [LARGE SCALE GENOMIC DNA]</scope>
    <source>
        <strain evidence="5 6">BM2</strain>
    </source>
</reference>
<dbReference type="Gene3D" id="3.10.580.10">
    <property type="entry name" value="CBS-domain"/>
    <property type="match status" value="1"/>
</dbReference>
<organism evidence="5 6">
    <name type="scientific">Deinococcus actinosclerus</name>
    <dbReference type="NCBI Taxonomy" id="1768108"/>
    <lineage>
        <taxon>Bacteria</taxon>
        <taxon>Thermotogati</taxon>
        <taxon>Deinococcota</taxon>
        <taxon>Deinococci</taxon>
        <taxon>Deinococcales</taxon>
        <taxon>Deinococcaceae</taxon>
        <taxon>Deinococcus</taxon>
    </lineage>
</organism>
<proteinExistence type="predicted"/>
<feature type="domain" description="CBS" evidence="4">
    <location>
        <begin position="1"/>
        <end position="56"/>
    </location>
</feature>
<gene>
    <name evidence="5" type="ORF">AUC44_12335</name>
</gene>
<dbReference type="Pfam" id="PF00571">
    <property type="entry name" value="CBS"/>
    <property type="match status" value="2"/>
</dbReference>
<evidence type="ECO:0000256" key="3">
    <source>
        <dbReference type="SAM" id="MobiDB-lite"/>
    </source>
</evidence>